<gene>
    <name evidence="4" type="ORF">SBA1_630041</name>
</gene>
<accession>A0A2U3L2H8</accession>
<dbReference type="InterPro" id="IPR027291">
    <property type="entry name" value="Glyco_hydro_38_N_sf"/>
</dbReference>
<feature type="region of interest" description="Disordered" evidence="1">
    <location>
        <begin position="253"/>
        <end position="306"/>
    </location>
</feature>
<feature type="compositionally biased region" description="Basic and acidic residues" evidence="1">
    <location>
        <begin position="287"/>
        <end position="297"/>
    </location>
</feature>
<dbReference type="EMBL" id="OMOD01000159">
    <property type="protein sequence ID" value="SPF46092.1"/>
    <property type="molecule type" value="Genomic_DNA"/>
</dbReference>
<reference evidence="5" key="1">
    <citation type="submission" date="2018-02" db="EMBL/GenBank/DDBJ databases">
        <authorList>
            <person name="Hausmann B."/>
        </authorList>
    </citation>
    <scope>NUCLEOTIDE SEQUENCE [LARGE SCALE GENOMIC DNA]</scope>
    <source>
        <strain evidence="5">Peat soil MAG SbA1</strain>
    </source>
</reference>
<dbReference type="AlphaFoldDB" id="A0A2U3L2H8"/>
<keyword evidence="4" id="KW-0378">Hydrolase</keyword>
<dbReference type="GO" id="GO:0006013">
    <property type="term" value="P:mannose metabolic process"/>
    <property type="evidence" value="ECO:0007669"/>
    <property type="project" value="InterPro"/>
</dbReference>
<evidence type="ECO:0000256" key="1">
    <source>
        <dbReference type="SAM" id="MobiDB-lite"/>
    </source>
</evidence>
<evidence type="ECO:0000313" key="5">
    <source>
        <dbReference type="Proteomes" id="UP000238701"/>
    </source>
</evidence>
<organism evidence="4 5">
    <name type="scientific">Candidatus Sulfotelmatobacter kueseliae</name>
    <dbReference type="NCBI Taxonomy" id="2042962"/>
    <lineage>
        <taxon>Bacteria</taxon>
        <taxon>Pseudomonadati</taxon>
        <taxon>Acidobacteriota</taxon>
        <taxon>Terriglobia</taxon>
        <taxon>Terriglobales</taxon>
        <taxon>Candidatus Korobacteraceae</taxon>
        <taxon>Candidatus Sulfotelmatobacter</taxon>
    </lineage>
</organism>
<dbReference type="Proteomes" id="UP000238701">
    <property type="component" value="Unassembled WGS sequence"/>
</dbReference>
<feature type="chain" id="PRO_5015731367" evidence="2">
    <location>
        <begin position="24"/>
        <end position="306"/>
    </location>
</feature>
<dbReference type="InterPro" id="IPR000602">
    <property type="entry name" value="Glyco_hydro_38_N"/>
</dbReference>
<dbReference type="GO" id="GO:0009313">
    <property type="term" value="P:oligosaccharide catabolic process"/>
    <property type="evidence" value="ECO:0007669"/>
    <property type="project" value="TreeGrafter"/>
</dbReference>
<evidence type="ECO:0000313" key="4">
    <source>
        <dbReference type="EMBL" id="SPF46092.1"/>
    </source>
</evidence>
<dbReference type="SUPFAM" id="SSF88713">
    <property type="entry name" value="Glycoside hydrolase/deacetylase"/>
    <property type="match status" value="1"/>
</dbReference>
<dbReference type="PANTHER" id="PTHR46017">
    <property type="entry name" value="ALPHA-MANNOSIDASE 2C1"/>
    <property type="match status" value="1"/>
</dbReference>
<feature type="signal peptide" evidence="2">
    <location>
        <begin position="1"/>
        <end position="23"/>
    </location>
</feature>
<dbReference type="Gene3D" id="3.20.110.10">
    <property type="entry name" value="Glycoside hydrolase 38, N terminal domain"/>
    <property type="match status" value="1"/>
</dbReference>
<dbReference type="InterPro" id="IPR011330">
    <property type="entry name" value="Glyco_hydro/deAcase_b/a-brl"/>
</dbReference>
<feature type="region of interest" description="Disordered" evidence="1">
    <location>
        <begin position="187"/>
        <end position="206"/>
    </location>
</feature>
<dbReference type="Pfam" id="PF01074">
    <property type="entry name" value="Glyco_hydro_38N"/>
    <property type="match status" value="1"/>
</dbReference>
<proteinExistence type="predicted"/>
<evidence type="ECO:0000256" key="2">
    <source>
        <dbReference type="SAM" id="SignalP"/>
    </source>
</evidence>
<name>A0A2U3L2H8_9BACT</name>
<keyword evidence="2" id="KW-0732">Signal</keyword>
<sequence length="306" mass="33978">MTPRICLNLLPILLVSSSLLCGAQTQPPNPPDLSKDPTLYVVGYAHLDTEWRWEYPQVIDEYIRKTMEDNFKLFDKYPHYVFNFSGANRYRFMKEYFPADYARLKTYVDEGRWYPAGSSMEEGDVNAPSAEAIIRQILYGNNWFRREFGKASAEYMLPDCFGFPASLPTILAHSGVKGFSTQKLVWGSSAPGGGPQSPERTPEGTPFNVGVWVGPDGEGVLAGLNPGGYGSSIENDLSQPLSQSRRLWLQYRERSQPAAAAPSARRRAGEAAQERAGTATKAGAGRSEWKARSERTPRILRSANPA</sequence>
<dbReference type="PANTHER" id="PTHR46017:SF1">
    <property type="entry name" value="ALPHA-MANNOSIDASE 2C1"/>
    <property type="match status" value="1"/>
</dbReference>
<feature type="compositionally biased region" description="Low complexity" evidence="1">
    <location>
        <begin position="274"/>
        <end position="285"/>
    </location>
</feature>
<dbReference type="OrthoDB" id="9772207at2"/>
<protein>
    <submittedName>
        <fullName evidence="4">Glycosyl hydrolases 38-like protein</fullName>
    </submittedName>
</protein>
<feature type="domain" description="Glycoside hydrolase family 38 N-terminal" evidence="3">
    <location>
        <begin position="39"/>
        <end position="247"/>
    </location>
</feature>
<evidence type="ECO:0000259" key="3">
    <source>
        <dbReference type="Pfam" id="PF01074"/>
    </source>
</evidence>
<dbReference type="GO" id="GO:0004559">
    <property type="term" value="F:alpha-mannosidase activity"/>
    <property type="evidence" value="ECO:0007669"/>
    <property type="project" value="InterPro"/>
</dbReference>